<evidence type="ECO:0000313" key="2">
    <source>
        <dbReference type="EMBL" id="KAF1759196.1"/>
    </source>
</evidence>
<dbReference type="GeneID" id="9797505"/>
<dbReference type="RefSeq" id="XP_003090979.2">
    <property type="nucleotide sequence ID" value="XM_003090931.2"/>
</dbReference>
<feature type="region of interest" description="Disordered" evidence="1">
    <location>
        <begin position="188"/>
        <end position="208"/>
    </location>
</feature>
<organism evidence="2 3">
    <name type="scientific">Caenorhabditis remanei</name>
    <name type="common">Caenorhabditis vulgaris</name>
    <dbReference type="NCBI Taxonomy" id="31234"/>
    <lineage>
        <taxon>Eukaryota</taxon>
        <taxon>Metazoa</taxon>
        <taxon>Ecdysozoa</taxon>
        <taxon>Nematoda</taxon>
        <taxon>Chromadorea</taxon>
        <taxon>Rhabditida</taxon>
        <taxon>Rhabditina</taxon>
        <taxon>Rhabditomorpha</taxon>
        <taxon>Rhabditoidea</taxon>
        <taxon>Rhabditidae</taxon>
        <taxon>Peloderinae</taxon>
        <taxon>Caenorhabditis</taxon>
    </lineage>
</organism>
<dbReference type="CTD" id="9797505"/>
<comment type="caution">
    <text evidence="2">The sequence shown here is derived from an EMBL/GenBank/DDBJ whole genome shotgun (WGS) entry which is preliminary data.</text>
</comment>
<evidence type="ECO:0000256" key="1">
    <source>
        <dbReference type="SAM" id="MobiDB-lite"/>
    </source>
</evidence>
<name>A0A6A5GX55_CAERE</name>
<evidence type="ECO:0000313" key="3">
    <source>
        <dbReference type="Proteomes" id="UP000483820"/>
    </source>
</evidence>
<feature type="region of interest" description="Disordered" evidence="1">
    <location>
        <begin position="18"/>
        <end position="78"/>
    </location>
</feature>
<protein>
    <submittedName>
        <fullName evidence="2">Uncharacterized protein</fullName>
    </submittedName>
</protein>
<accession>A0A6A5GX55</accession>
<gene>
    <name evidence="2" type="ORF">GCK72_015657</name>
</gene>
<dbReference type="EMBL" id="WUAV01000004">
    <property type="protein sequence ID" value="KAF1759196.1"/>
    <property type="molecule type" value="Genomic_DNA"/>
</dbReference>
<dbReference type="Proteomes" id="UP000483820">
    <property type="component" value="Chromosome IV"/>
</dbReference>
<sequence length="208" mass="23642">MPTETRITRLHRSFDRAVCYPSRSTMSRDGSNPPAGDDEPSEPSESQTPNLNENELLSSEQNALSHSPPSLADTLCSMSPNAGRMHALLNSKFKTDISSATSSKRLKKNRGIAKAYKKPRQERNFYPAYIRIRRYVERLLGDVANKKLRARTIERRIKKLCLPLMVTSWSRPTPLKIPISEILNQTLRHPNPTTRKTARMTTPSWDPT</sequence>
<proteinExistence type="predicted"/>
<dbReference type="AlphaFoldDB" id="A0A6A5GX55"/>
<feature type="compositionally biased region" description="Polar residues" evidence="1">
    <location>
        <begin position="43"/>
        <end position="68"/>
    </location>
</feature>
<dbReference type="KEGG" id="crq:GCK72_015657"/>
<reference evidence="2 3" key="1">
    <citation type="submission" date="2019-12" db="EMBL/GenBank/DDBJ databases">
        <title>Chromosome-level assembly of the Caenorhabditis remanei genome.</title>
        <authorList>
            <person name="Teterina A.A."/>
            <person name="Willis J.H."/>
            <person name="Phillips P.C."/>
        </authorList>
    </citation>
    <scope>NUCLEOTIDE SEQUENCE [LARGE SCALE GENOMIC DNA]</scope>
    <source>
        <strain evidence="2 3">PX506</strain>
        <tissue evidence="2">Whole organism</tissue>
    </source>
</reference>